<organism evidence="3 4">
    <name type="scientific">Mycena venus</name>
    <dbReference type="NCBI Taxonomy" id="2733690"/>
    <lineage>
        <taxon>Eukaryota</taxon>
        <taxon>Fungi</taxon>
        <taxon>Dikarya</taxon>
        <taxon>Basidiomycota</taxon>
        <taxon>Agaricomycotina</taxon>
        <taxon>Agaricomycetes</taxon>
        <taxon>Agaricomycetidae</taxon>
        <taxon>Agaricales</taxon>
        <taxon>Marasmiineae</taxon>
        <taxon>Mycenaceae</taxon>
        <taxon>Mycena</taxon>
    </lineage>
</organism>
<protein>
    <submittedName>
        <fullName evidence="3">Uncharacterized protein</fullName>
    </submittedName>
</protein>
<feature type="transmembrane region" description="Helical" evidence="2">
    <location>
        <begin position="93"/>
        <end position="121"/>
    </location>
</feature>
<keyword evidence="2" id="KW-1133">Transmembrane helix</keyword>
<keyword evidence="2" id="KW-0472">Membrane</keyword>
<dbReference type="AlphaFoldDB" id="A0A8H7CJW7"/>
<dbReference type="EMBL" id="JACAZI010000020">
    <property type="protein sequence ID" value="KAF7338936.1"/>
    <property type="molecule type" value="Genomic_DNA"/>
</dbReference>
<sequence length="161" mass="17709">MGIRDRRCSRRSPSPSLAELERGQGQALKGKATSATEPPPRSSEPPTIHLSWRVTLLSVFERLTLLVFHAISLLGVLFHGKVVSLQEPLIDNIAAALLFVLWGLQVLFVALLLVLLIAWLAGVTSLSTAEGEVERACRNAVDVRSEPSFDVEKYQNRPGRD</sequence>
<evidence type="ECO:0000256" key="1">
    <source>
        <dbReference type="SAM" id="MobiDB-lite"/>
    </source>
</evidence>
<reference evidence="3" key="1">
    <citation type="submission" date="2020-05" db="EMBL/GenBank/DDBJ databases">
        <title>Mycena genomes resolve the evolution of fungal bioluminescence.</title>
        <authorList>
            <person name="Tsai I.J."/>
        </authorList>
    </citation>
    <scope>NUCLEOTIDE SEQUENCE</scope>
    <source>
        <strain evidence="3">CCC161011</strain>
    </source>
</reference>
<keyword evidence="4" id="KW-1185">Reference proteome</keyword>
<gene>
    <name evidence="3" type="ORF">MVEN_01969700</name>
</gene>
<evidence type="ECO:0000256" key="2">
    <source>
        <dbReference type="SAM" id="Phobius"/>
    </source>
</evidence>
<feature type="transmembrane region" description="Helical" evidence="2">
    <location>
        <begin position="63"/>
        <end position="81"/>
    </location>
</feature>
<evidence type="ECO:0000313" key="4">
    <source>
        <dbReference type="Proteomes" id="UP000620124"/>
    </source>
</evidence>
<keyword evidence="2" id="KW-0812">Transmembrane</keyword>
<accession>A0A8H7CJW7</accession>
<evidence type="ECO:0000313" key="3">
    <source>
        <dbReference type="EMBL" id="KAF7338936.1"/>
    </source>
</evidence>
<name>A0A8H7CJW7_9AGAR</name>
<proteinExistence type="predicted"/>
<comment type="caution">
    <text evidence="3">The sequence shown here is derived from an EMBL/GenBank/DDBJ whole genome shotgun (WGS) entry which is preliminary data.</text>
</comment>
<feature type="region of interest" description="Disordered" evidence="1">
    <location>
        <begin position="1"/>
        <end position="46"/>
    </location>
</feature>
<dbReference type="Proteomes" id="UP000620124">
    <property type="component" value="Unassembled WGS sequence"/>
</dbReference>